<keyword evidence="1" id="KW-0472">Membrane</keyword>
<keyword evidence="1" id="KW-1133">Transmembrane helix</keyword>
<dbReference type="Pfam" id="PF16118">
    <property type="entry name" value="DUF4834"/>
    <property type="match status" value="1"/>
</dbReference>
<feature type="transmembrane region" description="Helical" evidence="1">
    <location>
        <begin position="6"/>
        <end position="27"/>
    </location>
</feature>
<proteinExistence type="predicted"/>
<dbReference type="Proteomes" id="UP000018837">
    <property type="component" value="Unassembled WGS sequence"/>
</dbReference>
<evidence type="ECO:0008006" key="4">
    <source>
        <dbReference type="Google" id="ProtNLM"/>
    </source>
</evidence>
<dbReference type="EMBL" id="AYUF01000493">
    <property type="protein sequence ID" value="ETK00949.1"/>
    <property type="molecule type" value="Genomic_DNA"/>
</dbReference>
<dbReference type="InterPro" id="IPR032272">
    <property type="entry name" value="DUF4834"/>
</dbReference>
<dbReference type="PATRIC" id="fig|1411148.3.peg.2068"/>
<sequence>MLTFFLFFVFVVVFLVVMLGTSVLRIIRALFFGGRGPYSAGNPYASGGTSAGSASDASSRSYSSRTFIEEDETVPHRKKVFADDEGEYVDYEEIR</sequence>
<comment type="caution">
    <text evidence="2">The sequence shown here is derived from an EMBL/GenBank/DDBJ whole genome shotgun (WGS) entry which is preliminary data.</text>
</comment>
<protein>
    <recommendedName>
        <fullName evidence="4">DUF4834 family protein</fullName>
    </recommendedName>
</protein>
<evidence type="ECO:0000313" key="3">
    <source>
        <dbReference type="Proteomes" id="UP000018837"/>
    </source>
</evidence>
<evidence type="ECO:0000256" key="1">
    <source>
        <dbReference type="SAM" id="Phobius"/>
    </source>
</evidence>
<gene>
    <name evidence="2" type="ORF">N425_12480</name>
</gene>
<dbReference type="AlphaFoldDB" id="W2C158"/>
<reference evidence="2 3" key="1">
    <citation type="submission" date="2013-11" db="EMBL/GenBank/DDBJ databases">
        <title>Single cell genomics of uncultured Tannerella BU063 (oral taxon 286).</title>
        <authorList>
            <person name="Beall C.J."/>
            <person name="Campbell A.G."/>
            <person name="Griffen A.L."/>
            <person name="Podar M."/>
            <person name="Leys E.J."/>
        </authorList>
    </citation>
    <scope>NUCLEOTIDE SEQUENCE [LARGE SCALE GENOMIC DNA]</scope>
    <source>
        <strain evidence="2">Cell 2</strain>
    </source>
</reference>
<organism evidence="2 3">
    <name type="scientific">Tannerella sp. oral taxon BU063 isolate Cell 2</name>
    <dbReference type="NCBI Taxonomy" id="1411148"/>
    <lineage>
        <taxon>Bacteria</taxon>
        <taxon>Pseudomonadati</taxon>
        <taxon>Bacteroidota</taxon>
        <taxon>Bacteroidia</taxon>
        <taxon>Bacteroidales</taxon>
        <taxon>Tannerellaceae</taxon>
        <taxon>Tannerella</taxon>
    </lineage>
</organism>
<keyword evidence="1" id="KW-0812">Transmembrane</keyword>
<name>W2C158_9BACT</name>
<evidence type="ECO:0000313" key="2">
    <source>
        <dbReference type="EMBL" id="ETK00949.1"/>
    </source>
</evidence>
<accession>W2C158</accession>